<reference evidence="1" key="1">
    <citation type="submission" date="2024-03" db="EMBL/GenBank/DDBJ databases">
        <authorList>
            <consortium name="ELIXIR-Norway"/>
            <consortium name="Elixir Norway"/>
        </authorList>
    </citation>
    <scope>NUCLEOTIDE SEQUENCE</scope>
</reference>
<keyword evidence="2" id="KW-1185">Reference proteome</keyword>
<gene>
    <name evidence="1" type="ORF">CSSPJE1EN2_LOCUS11368</name>
</gene>
<dbReference type="EMBL" id="OZ023719">
    <property type="protein sequence ID" value="CAK9868409.1"/>
    <property type="molecule type" value="Genomic_DNA"/>
</dbReference>
<evidence type="ECO:0000313" key="2">
    <source>
        <dbReference type="Proteomes" id="UP001497522"/>
    </source>
</evidence>
<accession>A0ABP1B0K1</accession>
<sequence length="186" mass="20624">MKVSDWSNQWTKVFDFTENPPTMHWGFLPETCPDLSKKSVLEECWQECFVLCLEKDAALAYAYAIAAVWKNLCVTGLSRPGSVSSEILTSFLCTLGIHSDKLQVWLQILIAARVIAMGIEGPNCRQLLDAAIQELGNDKAHFFITTNLKTSSQQPNCSYFAAKPAGQDMSGSKCQLLLQQSLQLEG</sequence>
<organism evidence="1 2">
    <name type="scientific">Sphagnum jensenii</name>
    <dbReference type="NCBI Taxonomy" id="128206"/>
    <lineage>
        <taxon>Eukaryota</taxon>
        <taxon>Viridiplantae</taxon>
        <taxon>Streptophyta</taxon>
        <taxon>Embryophyta</taxon>
        <taxon>Bryophyta</taxon>
        <taxon>Sphagnophytina</taxon>
        <taxon>Sphagnopsida</taxon>
        <taxon>Sphagnales</taxon>
        <taxon>Sphagnaceae</taxon>
        <taxon>Sphagnum</taxon>
    </lineage>
</organism>
<proteinExistence type="predicted"/>
<evidence type="ECO:0000313" key="1">
    <source>
        <dbReference type="EMBL" id="CAK9868409.1"/>
    </source>
</evidence>
<dbReference type="Proteomes" id="UP001497522">
    <property type="component" value="Chromosome 18"/>
</dbReference>
<protein>
    <submittedName>
        <fullName evidence="1">Uncharacterized protein</fullName>
    </submittedName>
</protein>
<name>A0ABP1B0K1_9BRYO</name>